<evidence type="ECO:0000259" key="1">
    <source>
        <dbReference type="PROSITE" id="PS51729"/>
    </source>
</evidence>
<keyword evidence="3" id="KW-1185">Reference proteome</keyword>
<dbReference type="PANTHER" id="PTHR31435:SF10">
    <property type="entry name" value="BSR4717 PROTEIN"/>
    <property type="match status" value="1"/>
</dbReference>
<dbReference type="SUPFAM" id="SSF55729">
    <property type="entry name" value="Acyl-CoA N-acyltransferases (Nat)"/>
    <property type="match status" value="1"/>
</dbReference>
<dbReference type="PROSITE" id="PS51729">
    <property type="entry name" value="GNAT_YJDJ"/>
    <property type="match status" value="1"/>
</dbReference>
<feature type="domain" description="N-acetyltransferase" evidence="1">
    <location>
        <begin position="14"/>
        <end position="100"/>
    </location>
</feature>
<dbReference type="PANTHER" id="PTHR31435">
    <property type="entry name" value="PROTEIN NATD1"/>
    <property type="match status" value="1"/>
</dbReference>
<dbReference type="InterPro" id="IPR045057">
    <property type="entry name" value="Gcn5-rel_NAT"/>
</dbReference>
<dbReference type="Pfam" id="PF14542">
    <property type="entry name" value="Acetyltransf_CG"/>
    <property type="match status" value="1"/>
</dbReference>
<reference evidence="2" key="1">
    <citation type="submission" date="2022-11" db="EMBL/GenBank/DDBJ databases">
        <title>The characterization of three novel Bacteroidetes species and genomic analysis of their roles in tidal elemental geochemical cycles.</title>
        <authorList>
            <person name="Ma K.-J."/>
        </authorList>
    </citation>
    <scope>NUCLEOTIDE SEQUENCE</scope>
    <source>
        <strain evidence="2">M415</strain>
    </source>
</reference>
<dbReference type="AlphaFoldDB" id="A0AAE3MM91"/>
<evidence type="ECO:0000313" key="3">
    <source>
        <dbReference type="Proteomes" id="UP001207116"/>
    </source>
</evidence>
<dbReference type="RefSeq" id="WP_266012843.1">
    <property type="nucleotide sequence ID" value="NZ_JAPFQP010000002.1"/>
</dbReference>
<dbReference type="Gene3D" id="3.40.630.30">
    <property type="match status" value="1"/>
</dbReference>
<comment type="caution">
    <text evidence="2">The sequence shown here is derived from an EMBL/GenBank/DDBJ whole genome shotgun (WGS) entry which is preliminary data.</text>
</comment>
<sequence length="107" mass="12043">MERSQWESRPLLVRDMGGKKRFQLGEGDITPFIEFIQNKQNTIFLTHTEVPQSLEGNGLGSLIVSRTLEYIRGEGLKMAPLCPFVAAYLKKHPEHANEILAPGYSIS</sequence>
<organism evidence="2 3">
    <name type="scientific">Lentiprolixibacter aurantiacus</name>
    <dbReference type="NCBI Taxonomy" id="2993939"/>
    <lineage>
        <taxon>Bacteria</taxon>
        <taxon>Pseudomonadati</taxon>
        <taxon>Bacteroidota</taxon>
        <taxon>Flavobacteriia</taxon>
        <taxon>Flavobacteriales</taxon>
        <taxon>Flavobacteriaceae</taxon>
        <taxon>Lentiprolixibacter</taxon>
    </lineage>
</organism>
<name>A0AAE3MM91_9FLAO</name>
<accession>A0AAE3MM91</accession>
<dbReference type="InterPro" id="IPR031165">
    <property type="entry name" value="GNAT_YJDJ"/>
</dbReference>
<evidence type="ECO:0000313" key="2">
    <source>
        <dbReference type="EMBL" id="MCX2719798.1"/>
    </source>
</evidence>
<protein>
    <submittedName>
        <fullName evidence="2">GNAT family N-acetyltransferase</fullName>
    </submittedName>
</protein>
<proteinExistence type="predicted"/>
<dbReference type="EMBL" id="JAPFQP010000002">
    <property type="protein sequence ID" value="MCX2719798.1"/>
    <property type="molecule type" value="Genomic_DNA"/>
</dbReference>
<gene>
    <name evidence="2" type="ORF">OO016_09300</name>
</gene>
<dbReference type="Proteomes" id="UP001207116">
    <property type="component" value="Unassembled WGS sequence"/>
</dbReference>
<dbReference type="InterPro" id="IPR016181">
    <property type="entry name" value="Acyl_CoA_acyltransferase"/>
</dbReference>